<sequence length="364" mass="38994">MRIRTVLVGFGWSGREIWLPRLMASGDYEVVAAVDPDPPQREAFTAATDRPAFADVDALRAEDADLALVASPNHLHAAIARRLLDRGLATFVEKPVCLTSAEAETLAGAERAGGGPLLAGSACRYRADVRELAALAGELGTLRHIDLVWERARGVPRSQGWFTSRAEAGGGVLFDLGWHLLDVLESIAGPVAFDRVAASTSRDHVNDPRWTAAWRHDQPAPELDADVEDTVRGFLVTGDGLSVGLRASWAAHSATHDVTEIRIEGSEGAATLRTCFGFSPNREKRPRLSVVRRGSTSEIELPAEPIGTEYASQLDDVRDRLADPSSRGSAIEGARRIVGAIEALYAASETQLPTLPVATAAATR</sequence>
<dbReference type="Gene3D" id="3.40.50.720">
    <property type="entry name" value="NAD(P)-binding Rossmann-like Domain"/>
    <property type="match status" value="1"/>
</dbReference>
<protein>
    <submittedName>
        <fullName evidence="3">Gfo/Idh/MocA family oxidoreductase</fullName>
    </submittedName>
</protein>
<dbReference type="Pfam" id="PF01408">
    <property type="entry name" value="GFO_IDH_MocA"/>
    <property type="match status" value="1"/>
</dbReference>
<dbReference type="Pfam" id="PF22725">
    <property type="entry name" value="GFO_IDH_MocA_C3"/>
    <property type="match status" value="1"/>
</dbReference>
<dbReference type="RefSeq" id="WP_257925333.1">
    <property type="nucleotide sequence ID" value="NZ_JAMXQV010000027.1"/>
</dbReference>
<keyword evidence="4" id="KW-1185">Reference proteome</keyword>
<dbReference type="SUPFAM" id="SSF51735">
    <property type="entry name" value="NAD(P)-binding Rossmann-fold domains"/>
    <property type="match status" value="1"/>
</dbReference>
<dbReference type="SUPFAM" id="SSF55347">
    <property type="entry name" value="Glyceraldehyde-3-phosphate dehydrogenase-like, C-terminal domain"/>
    <property type="match status" value="1"/>
</dbReference>
<dbReference type="Gene3D" id="3.30.360.10">
    <property type="entry name" value="Dihydrodipicolinate Reductase, domain 2"/>
    <property type="match status" value="1"/>
</dbReference>
<gene>
    <name evidence="3" type="ORF">M8542_38665</name>
</gene>
<evidence type="ECO:0000313" key="3">
    <source>
        <dbReference type="EMBL" id="MCR6488769.1"/>
    </source>
</evidence>
<evidence type="ECO:0000259" key="2">
    <source>
        <dbReference type="Pfam" id="PF22725"/>
    </source>
</evidence>
<dbReference type="GO" id="GO:0000166">
    <property type="term" value="F:nucleotide binding"/>
    <property type="evidence" value="ECO:0007669"/>
    <property type="project" value="InterPro"/>
</dbReference>
<evidence type="ECO:0000313" key="4">
    <source>
        <dbReference type="Proteomes" id="UP001144096"/>
    </source>
</evidence>
<name>A0A9X2SNG4_9PSEU</name>
<feature type="domain" description="Gfo/Idh/MocA-like oxidoreductase N-terminal" evidence="1">
    <location>
        <begin position="3"/>
        <end position="112"/>
    </location>
</feature>
<accession>A0A9X2SNG4</accession>
<dbReference type="AlphaFoldDB" id="A0A9X2SNG4"/>
<proteinExistence type="predicted"/>
<dbReference type="PANTHER" id="PTHR43377:SF1">
    <property type="entry name" value="BILIVERDIN REDUCTASE A"/>
    <property type="match status" value="1"/>
</dbReference>
<reference evidence="3" key="1">
    <citation type="submission" date="2022-06" db="EMBL/GenBank/DDBJ databases">
        <title>Amycolatopsis iheyaensis sp. nov., a new species of the genus Amycolatopsis isolated from soil in Iheya island, Japan.</title>
        <authorList>
            <person name="Ngamcharungchit C."/>
            <person name="Kanto H."/>
            <person name="Take A."/>
            <person name="Intra B."/>
            <person name="Matsumoto A."/>
            <person name="Panbangred W."/>
            <person name="Inahashi Y."/>
        </authorList>
    </citation>
    <scope>NUCLEOTIDE SEQUENCE</scope>
    <source>
        <strain evidence="3">OK19-0408</strain>
    </source>
</reference>
<feature type="domain" description="GFO/IDH/MocA-like oxidoreductase" evidence="2">
    <location>
        <begin position="136"/>
        <end position="270"/>
    </location>
</feature>
<dbReference type="Proteomes" id="UP001144096">
    <property type="component" value="Unassembled WGS sequence"/>
</dbReference>
<evidence type="ECO:0000259" key="1">
    <source>
        <dbReference type="Pfam" id="PF01408"/>
    </source>
</evidence>
<dbReference type="InterPro" id="IPR055170">
    <property type="entry name" value="GFO_IDH_MocA-like_dom"/>
</dbReference>
<dbReference type="InterPro" id="IPR000683">
    <property type="entry name" value="Gfo/Idh/MocA-like_OxRdtase_N"/>
</dbReference>
<comment type="caution">
    <text evidence="3">The sequence shown here is derived from an EMBL/GenBank/DDBJ whole genome shotgun (WGS) entry which is preliminary data.</text>
</comment>
<dbReference type="EMBL" id="JAMXQV010000027">
    <property type="protein sequence ID" value="MCR6488769.1"/>
    <property type="molecule type" value="Genomic_DNA"/>
</dbReference>
<dbReference type="PANTHER" id="PTHR43377">
    <property type="entry name" value="BILIVERDIN REDUCTASE A"/>
    <property type="match status" value="1"/>
</dbReference>
<dbReference type="InterPro" id="IPR051450">
    <property type="entry name" value="Gfo/Idh/MocA_Oxidoreductases"/>
</dbReference>
<organism evidence="3 4">
    <name type="scientific">Amycolatopsis iheyensis</name>
    <dbReference type="NCBI Taxonomy" id="2945988"/>
    <lineage>
        <taxon>Bacteria</taxon>
        <taxon>Bacillati</taxon>
        <taxon>Actinomycetota</taxon>
        <taxon>Actinomycetes</taxon>
        <taxon>Pseudonocardiales</taxon>
        <taxon>Pseudonocardiaceae</taxon>
        <taxon>Amycolatopsis</taxon>
    </lineage>
</organism>
<dbReference type="InterPro" id="IPR036291">
    <property type="entry name" value="NAD(P)-bd_dom_sf"/>
</dbReference>